<organism evidence="3 4">
    <name type="scientific">Mycobacterium seoulense</name>
    <dbReference type="NCBI Taxonomy" id="386911"/>
    <lineage>
        <taxon>Bacteria</taxon>
        <taxon>Bacillati</taxon>
        <taxon>Actinomycetota</taxon>
        <taxon>Actinomycetes</taxon>
        <taxon>Mycobacteriales</taxon>
        <taxon>Mycobacteriaceae</taxon>
        <taxon>Mycobacterium</taxon>
    </lineage>
</organism>
<dbReference type="AlphaFoldDB" id="A0A7I7NV86"/>
<dbReference type="CDD" id="cd03784">
    <property type="entry name" value="GT1_Gtf-like"/>
    <property type="match status" value="1"/>
</dbReference>
<dbReference type="Pfam" id="PF06722">
    <property type="entry name" value="EryCIII-like_C"/>
    <property type="match status" value="1"/>
</dbReference>
<dbReference type="SUPFAM" id="SSF53756">
    <property type="entry name" value="UDP-Glycosyltransferase/glycogen phosphorylase"/>
    <property type="match status" value="1"/>
</dbReference>
<evidence type="ECO:0000313" key="3">
    <source>
        <dbReference type="EMBL" id="BBY00501.1"/>
    </source>
</evidence>
<dbReference type="KEGG" id="mseo:MSEO_10000"/>
<dbReference type="EMBL" id="AP022582">
    <property type="protein sequence ID" value="BBY00501.1"/>
    <property type="molecule type" value="Genomic_DNA"/>
</dbReference>
<proteinExistence type="predicted"/>
<reference evidence="3 4" key="1">
    <citation type="journal article" date="2019" name="Emerg. Microbes Infect.">
        <title>Comprehensive subspecies identification of 175 nontuberculous mycobacteria species based on 7547 genomic profiles.</title>
        <authorList>
            <person name="Matsumoto Y."/>
            <person name="Kinjo T."/>
            <person name="Motooka D."/>
            <person name="Nabeya D."/>
            <person name="Jung N."/>
            <person name="Uechi K."/>
            <person name="Horii T."/>
            <person name="Iida T."/>
            <person name="Fujita J."/>
            <person name="Nakamura S."/>
        </authorList>
    </citation>
    <scope>NUCLEOTIDE SEQUENCE [LARGE SCALE GENOMIC DNA]</scope>
    <source>
        <strain evidence="3 4">JCM 16018</strain>
    </source>
</reference>
<feature type="domain" description="Glycosyltransferase family 28 N-terminal" evidence="1">
    <location>
        <begin position="3"/>
        <end position="88"/>
    </location>
</feature>
<dbReference type="Proteomes" id="UP000466632">
    <property type="component" value="Chromosome"/>
</dbReference>
<dbReference type="InterPro" id="IPR010610">
    <property type="entry name" value="EryCIII-like_C"/>
</dbReference>
<accession>A0A7I7NV86</accession>
<evidence type="ECO:0000259" key="1">
    <source>
        <dbReference type="Pfam" id="PF03033"/>
    </source>
</evidence>
<dbReference type="GO" id="GO:0016758">
    <property type="term" value="F:hexosyltransferase activity"/>
    <property type="evidence" value="ECO:0007669"/>
    <property type="project" value="InterPro"/>
</dbReference>
<dbReference type="Gene3D" id="3.40.50.2000">
    <property type="entry name" value="Glycogen Phosphorylase B"/>
    <property type="match status" value="2"/>
</dbReference>
<dbReference type="Pfam" id="PF03033">
    <property type="entry name" value="Glyco_transf_28"/>
    <property type="match status" value="1"/>
</dbReference>
<dbReference type="InterPro" id="IPR050426">
    <property type="entry name" value="Glycosyltransferase_28"/>
</dbReference>
<gene>
    <name evidence="3" type="ORF">MSEO_10000</name>
</gene>
<dbReference type="FunFam" id="3.40.50.2000:FF:000009">
    <property type="entry name" value="Sterol 3-beta-glucosyltransferase UGT80A2"/>
    <property type="match status" value="1"/>
</dbReference>
<dbReference type="InterPro" id="IPR002213">
    <property type="entry name" value="UDP_glucos_trans"/>
</dbReference>
<evidence type="ECO:0000313" key="4">
    <source>
        <dbReference type="Proteomes" id="UP000466632"/>
    </source>
</evidence>
<dbReference type="GO" id="GO:0033072">
    <property type="term" value="P:vancomycin biosynthetic process"/>
    <property type="evidence" value="ECO:0007669"/>
    <property type="project" value="UniProtKB-ARBA"/>
</dbReference>
<keyword evidence="4" id="KW-1185">Reference proteome</keyword>
<dbReference type="RefSeq" id="WP_163676729.1">
    <property type="nucleotide sequence ID" value="NZ_AP022582.1"/>
</dbReference>
<dbReference type="PANTHER" id="PTHR48050:SF13">
    <property type="entry name" value="STEROL 3-BETA-GLUCOSYLTRANSFERASE UGT80A2"/>
    <property type="match status" value="1"/>
</dbReference>
<sequence>MRFVLASYGTRGDIEPSLVVARELARRGHDVRMAVPPDSVGFVEAAGVSAVAYGLDTRTWVDVYRNFWTSFFGAFWKIRDLRKLWHEMWELSDESWTQMSKTLTSVADGADLLFVGLSYQEAAVNVAEYLNIPLATLHHVPVRANSQLLPILPAPLSRLAMTAFDWLGWLLNRKVERAQRRELGLPKANSPAARRFARSGALEIQAYDEACFPGLAAEWAKWDGQRPFVGALTMAMTTEADGEVASWIAAGTPPICFGFGSMPVESPADAIEMISSACAELGERALICAGWSDFSDVPHGDHVKVVGAVNYAAVFPACRAVVHHGGSGTTAASMRAGVPTLILSMDVNQMLWGARVKRLKVGTSRRFSNTTRESLVADLRRILDPEYATRARELAGRMTTPADSVAKAADLVEDYARSRHRA</sequence>
<feature type="domain" description="Erythromycin biosynthesis protein CIII-like C-terminal" evidence="2">
    <location>
        <begin position="292"/>
        <end position="399"/>
    </location>
</feature>
<dbReference type="GO" id="GO:0005975">
    <property type="term" value="P:carbohydrate metabolic process"/>
    <property type="evidence" value="ECO:0007669"/>
    <property type="project" value="InterPro"/>
</dbReference>
<protein>
    <submittedName>
        <fullName evidence="3">Glycosyltransferase GtfA</fullName>
    </submittedName>
</protein>
<evidence type="ECO:0000259" key="2">
    <source>
        <dbReference type="Pfam" id="PF06722"/>
    </source>
</evidence>
<name>A0A7I7NV86_9MYCO</name>
<dbReference type="PANTHER" id="PTHR48050">
    <property type="entry name" value="STEROL 3-BETA-GLUCOSYLTRANSFERASE"/>
    <property type="match status" value="1"/>
</dbReference>
<keyword evidence="3" id="KW-0808">Transferase</keyword>
<dbReference type="GO" id="GO:0008194">
    <property type="term" value="F:UDP-glycosyltransferase activity"/>
    <property type="evidence" value="ECO:0007669"/>
    <property type="project" value="InterPro"/>
</dbReference>
<dbReference type="InterPro" id="IPR004276">
    <property type="entry name" value="GlycoTrans_28_N"/>
</dbReference>